<evidence type="ECO:0000313" key="2">
    <source>
        <dbReference type="Proteomes" id="UP000076643"/>
    </source>
</evidence>
<comment type="caution">
    <text evidence="1">The sequence shown here is derived from an EMBL/GenBank/DDBJ whole genome shotgun (WGS) entry which is preliminary data.</text>
</comment>
<protein>
    <submittedName>
        <fullName evidence="1">Uncharacterized protein</fullName>
    </submittedName>
</protein>
<keyword evidence="2" id="KW-1185">Reference proteome</keyword>
<dbReference type="AlphaFoldDB" id="A0A166YQQ7"/>
<dbReference type="PATRIC" id="fig|1365250.3.peg.824"/>
<sequence length="264" mass="30553">MKYYKYWKKENFTIKIDNQDEVITVLAGSNISVEDAYNEAREHSQDIEQRIAAGEGKESYQSAIREHVSDILDDENILTVCRYGAKVLNTTQYTILDLDDYPASFFDRFKAISKLPRKARIIAKFEQNIKKYPQLGSDFRIYETAKGIRVIGKNYIAPSTKGYVKLMRTLGVDQIYIGLSKKQNCYRARLTPKPYRMKHKAIKIRSPLDCETIQYKDWKSSYETAAERYSVVKLVKTLGTDFEKDSVIKLHDSVCNLQANKRLA</sequence>
<dbReference type="EMBL" id="AUYB01000080">
    <property type="protein sequence ID" value="KZN43274.1"/>
    <property type="molecule type" value="Genomic_DNA"/>
</dbReference>
<proteinExistence type="predicted"/>
<evidence type="ECO:0000313" key="1">
    <source>
        <dbReference type="EMBL" id="KZN43274.1"/>
    </source>
</evidence>
<accession>A0A166YQQ7</accession>
<gene>
    <name evidence="1" type="ORF">N475_09225</name>
</gene>
<organism evidence="1 2">
    <name type="scientific">Pseudoalteromonas luteoviolacea DSM 6061</name>
    <dbReference type="NCBI Taxonomy" id="1365250"/>
    <lineage>
        <taxon>Bacteria</taxon>
        <taxon>Pseudomonadati</taxon>
        <taxon>Pseudomonadota</taxon>
        <taxon>Gammaproteobacteria</taxon>
        <taxon>Alteromonadales</taxon>
        <taxon>Pseudoalteromonadaceae</taxon>
        <taxon>Pseudoalteromonas</taxon>
    </lineage>
</organism>
<reference evidence="1 2" key="1">
    <citation type="submission" date="2013-07" db="EMBL/GenBank/DDBJ databases">
        <title>Comparative Genomic and Metabolomic Analysis of Twelve Strains of Pseudoalteromonas luteoviolacea.</title>
        <authorList>
            <person name="Vynne N.G."/>
            <person name="Mansson M."/>
            <person name="Gram L."/>
        </authorList>
    </citation>
    <scope>NUCLEOTIDE SEQUENCE [LARGE SCALE GENOMIC DNA]</scope>
    <source>
        <strain evidence="1 2">DSM 6061</strain>
    </source>
</reference>
<name>A0A166YQQ7_9GAMM</name>
<dbReference type="Proteomes" id="UP000076643">
    <property type="component" value="Unassembled WGS sequence"/>
</dbReference>
<dbReference type="RefSeq" id="WP_063358981.1">
    <property type="nucleotide sequence ID" value="NZ_AQHB01000019.1"/>
</dbReference>